<dbReference type="OrthoDB" id="28443at10239"/>
<sequence>MHTFGLEPSTKVVQLTELINNLDAVRPTVAEMLTRKAYHHDYGIFDHSAPHATPLDLVKLHPKEDIWEGGPEFTWMRKYVNLNIGEISRLNIDEFFELPYPRALFLTKLAEYKSTIGDSKIKELEKEIQGMTKK</sequence>
<evidence type="ECO:0000313" key="2">
    <source>
        <dbReference type="Proteomes" id="UP000008388"/>
    </source>
</evidence>
<protein>
    <submittedName>
        <fullName evidence="1">Uncharacterized protein 073</fullName>
    </submittedName>
</protein>
<dbReference type="EMBL" id="HQ630627">
    <property type="protein sequence ID" value="AEH03497.1"/>
    <property type="molecule type" value="Genomic_DNA"/>
</dbReference>
<dbReference type="GeneID" id="26643602"/>
<gene>
    <name evidence="1" type="primary">073</name>
</gene>
<dbReference type="KEGG" id="vg:26643602"/>
<proteinExistence type="predicted"/>
<reference evidence="1 2" key="1">
    <citation type="journal article" date="2011" name="Microbiology">
        <title>The Pseudomonas aeruginosa generalized transducing phage phiPA3 is a new member of the phiKZ-like group of 'jumbo' phages, and infects model laboratory strains and clinical isolates from cystic fibrosis patients.</title>
        <authorList>
            <person name="Monson R."/>
            <person name="Foulds I."/>
            <person name="Foweraker J."/>
            <person name="Welch M."/>
            <person name="Salmond G.P."/>
        </authorList>
    </citation>
    <scope>NUCLEOTIDE SEQUENCE [LARGE SCALE GENOMIC DNA]</scope>
</reference>
<name>F8SJV2_BPPA3</name>
<accession>F8SJV2</accession>
<evidence type="ECO:0000313" key="1">
    <source>
        <dbReference type="EMBL" id="AEH03497.1"/>
    </source>
</evidence>
<organism evidence="1 2">
    <name type="scientific">Pseudomonas phage PhiPA3</name>
    <name type="common">Pseudomonas aeruginosa phage PhiPA3</name>
    <dbReference type="NCBI Taxonomy" id="998086"/>
    <lineage>
        <taxon>Viruses</taxon>
        <taxon>Duplodnaviria</taxon>
        <taxon>Heunggongvirae</taxon>
        <taxon>Uroviricota</taxon>
        <taxon>Caudoviricetes</taxon>
        <taxon>Chimalliviridae</taxon>
        <taxon>Miltoncavirus</taxon>
        <taxon>Miltoncavirus PhiPA3</taxon>
    </lineage>
</organism>
<dbReference type="RefSeq" id="YP_009217153.1">
    <property type="nucleotide sequence ID" value="NC_028999.1"/>
</dbReference>
<dbReference type="Proteomes" id="UP000008388">
    <property type="component" value="Segment"/>
</dbReference>
<keyword evidence="2" id="KW-1185">Reference proteome</keyword>
<organismHost>
    <name type="scientific">Pseudomonas aeruginosa</name>
    <dbReference type="NCBI Taxonomy" id="287"/>
</organismHost>